<keyword evidence="2" id="KW-0732">Signal</keyword>
<evidence type="ECO:0000256" key="2">
    <source>
        <dbReference type="ARBA" id="ARBA00022729"/>
    </source>
</evidence>
<comment type="similarity">
    <text evidence="1">Belongs to the CsgA/CsgB family.</text>
</comment>
<protein>
    <submittedName>
        <fullName evidence="3">Curlin subunit CsgB</fullName>
    </submittedName>
</protein>
<organism evidence="3 4">
    <name type="scientific">Alkalimonas cellulosilytica</name>
    <dbReference type="NCBI Taxonomy" id="3058395"/>
    <lineage>
        <taxon>Bacteria</taxon>
        <taxon>Pseudomonadati</taxon>
        <taxon>Pseudomonadota</taxon>
        <taxon>Gammaproteobacteria</taxon>
        <taxon>Alkalimonas</taxon>
    </lineage>
</organism>
<dbReference type="RefSeq" id="WP_330127716.1">
    <property type="nucleotide sequence ID" value="NZ_JAUHLI010000003.1"/>
</dbReference>
<dbReference type="Proteomes" id="UP001336314">
    <property type="component" value="Unassembled WGS sequence"/>
</dbReference>
<comment type="caution">
    <text evidence="3">The sequence shown here is derived from an EMBL/GenBank/DDBJ whole genome shotgun (WGS) entry which is preliminary data.</text>
</comment>
<dbReference type="InterPro" id="IPR009742">
    <property type="entry name" value="Curlin_rpt"/>
</dbReference>
<evidence type="ECO:0000313" key="4">
    <source>
        <dbReference type="Proteomes" id="UP001336314"/>
    </source>
</evidence>
<sequence>MLTTAKGCLLATLLFSPWLSAELSLPLASLLERQQLANQAILQQNGSFNDILVEQLGQGNVALLQQAGYMNQLALRQMGVGNRAEIEQVGAYNQVDVLQQGDFNLIQIQQLGGSGFSIQQIGNNAELSIVQY</sequence>
<proteinExistence type="inferred from homology"/>
<dbReference type="EMBL" id="JAUHLI010000003">
    <property type="protein sequence ID" value="MEE2000571.1"/>
    <property type="molecule type" value="Genomic_DNA"/>
</dbReference>
<keyword evidence="4" id="KW-1185">Reference proteome</keyword>
<name>A0ABU7J228_9GAMM</name>
<evidence type="ECO:0000256" key="1">
    <source>
        <dbReference type="ARBA" id="ARBA00009766"/>
    </source>
</evidence>
<gene>
    <name evidence="3" type="ORF">QWY20_03830</name>
</gene>
<evidence type="ECO:0000313" key="3">
    <source>
        <dbReference type="EMBL" id="MEE2000571.1"/>
    </source>
</evidence>
<accession>A0ABU7J228</accession>
<dbReference type="Pfam" id="PF07012">
    <property type="entry name" value="Curlin_rpt"/>
    <property type="match status" value="1"/>
</dbReference>
<reference evidence="3 4" key="1">
    <citation type="submission" date="2023-07" db="EMBL/GenBank/DDBJ databases">
        <title>Alkalimonas sp., MEB108 novel, alkaliphilic bacterium isolated from Lonar Lake, India.</title>
        <authorList>
            <person name="Joshi A."/>
            <person name="Thite S."/>
        </authorList>
    </citation>
    <scope>NUCLEOTIDE SEQUENCE [LARGE SCALE GENOMIC DNA]</scope>
    <source>
        <strain evidence="3 4">MEB108</strain>
    </source>
</reference>